<organism evidence="4 5">
    <name type="scientific">Mycobacterium hippophais</name>
    <dbReference type="NCBI Taxonomy" id="3016340"/>
    <lineage>
        <taxon>Bacteria</taxon>
        <taxon>Bacillati</taxon>
        <taxon>Actinomycetota</taxon>
        <taxon>Actinomycetes</taxon>
        <taxon>Mycobacteriales</taxon>
        <taxon>Mycobacteriaceae</taxon>
        <taxon>Mycobacterium</taxon>
    </lineage>
</organism>
<dbReference type="Proteomes" id="UP001142153">
    <property type="component" value="Unassembled WGS sequence"/>
</dbReference>
<dbReference type="InterPro" id="IPR036452">
    <property type="entry name" value="Ribo_hydro-like"/>
</dbReference>
<dbReference type="InterPro" id="IPR023186">
    <property type="entry name" value="IUNH"/>
</dbReference>
<dbReference type="CDD" id="cd02651">
    <property type="entry name" value="nuc_hydro_IU_UC_XIUA"/>
    <property type="match status" value="1"/>
</dbReference>
<dbReference type="PANTHER" id="PTHR12304:SF4">
    <property type="entry name" value="URIDINE NUCLEOSIDASE"/>
    <property type="match status" value="1"/>
</dbReference>
<evidence type="ECO:0000256" key="1">
    <source>
        <dbReference type="ARBA" id="ARBA00022801"/>
    </source>
</evidence>
<keyword evidence="2" id="KW-0326">Glycosidase</keyword>
<dbReference type="Gene3D" id="3.90.245.10">
    <property type="entry name" value="Ribonucleoside hydrolase-like"/>
    <property type="match status" value="1"/>
</dbReference>
<dbReference type="SUPFAM" id="SSF53590">
    <property type="entry name" value="Nucleoside hydrolase"/>
    <property type="match status" value="1"/>
</dbReference>
<reference evidence="4" key="1">
    <citation type="submission" date="2022-12" db="EMBL/GenBank/DDBJ databases">
        <authorList>
            <person name="Deng Y."/>
            <person name="Zhang Y.-Q."/>
        </authorList>
    </citation>
    <scope>NUCLEOTIDE SEQUENCE</scope>
    <source>
        <strain evidence="4">CPCC 205372</strain>
    </source>
</reference>
<keyword evidence="1 4" id="KW-0378">Hydrolase</keyword>
<proteinExistence type="predicted"/>
<accession>A0ABT4Q084</accession>
<dbReference type="RefSeq" id="WP_269896723.1">
    <property type="nucleotide sequence ID" value="NZ_JAPZPY010000016.1"/>
</dbReference>
<keyword evidence="5" id="KW-1185">Reference proteome</keyword>
<evidence type="ECO:0000259" key="3">
    <source>
        <dbReference type="Pfam" id="PF01156"/>
    </source>
</evidence>
<gene>
    <name evidence="4" type="ORF">O6P37_25610</name>
</gene>
<feature type="domain" description="Inosine/uridine-preferring nucleoside hydrolase" evidence="3">
    <location>
        <begin position="5"/>
        <end position="308"/>
    </location>
</feature>
<evidence type="ECO:0000256" key="2">
    <source>
        <dbReference type="ARBA" id="ARBA00023295"/>
    </source>
</evidence>
<dbReference type="PANTHER" id="PTHR12304">
    <property type="entry name" value="INOSINE-URIDINE PREFERRING NUCLEOSIDE HYDROLASE"/>
    <property type="match status" value="1"/>
</dbReference>
<dbReference type="EMBL" id="JAPZPY010000016">
    <property type="protein sequence ID" value="MCZ8382252.1"/>
    <property type="molecule type" value="Genomic_DNA"/>
</dbReference>
<name>A0ABT4Q084_9MYCO</name>
<protein>
    <submittedName>
        <fullName evidence="4">Nucleoside hydrolase</fullName>
    </submittedName>
</protein>
<comment type="caution">
    <text evidence="4">The sequence shown here is derived from an EMBL/GenBank/DDBJ whole genome shotgun (WGS) entry which is preliminary data.</text>
</comment>
<dbReference type="Pfam" id="PF01156">
    <property type="entry name" value="IU_nuc_hydro"/>
    <property type="match status" value="1"/>
</dbReference>
<dbReference type="InterPro" id="IPR001910">
    <property type="entry name" value="Inosine/uridine_hydrolase_dom"/>
</dbReference>
<evidence type="ECO:0000313" key="5">
    <source>
        <dbReference type="Proteomes" id="UP001142153"/>
    </source>
</evidence>
<evidence type="ECO:0000313" key="4">
    <source>
        <dbReference type="EMBL" id="MCZ8382252.1"/>
    </source>
</evidence>
<sequence length="319" mass="33830">MARPVILDVDTGIDDALALIFALRRSDLDVRAITCVAGNTGVDQVVANTCAVLDLLAAPEIPVAAGATRPLVEPPRDASWVHGAGGLADLALPPSARQPAALHAVEILRREILAAAVPLTIVALGPLTNLALLIRTYPDVVNRIERIVFMGGSASTGNASPVAEYNVWHDPEAAAIVLNSNVPLMMYGLDVYRRVVADTALLGELTASTNPLQRAVGALLGFEVAAPTGETYANPLIGDAGAVCALVTPELFEFETWPVQVELARGLSRGQTLVDRRRTLGEDAVHDSSREPWPLIDIAMSCDAERVMALFKDALRSKL</sequence>
<dbReference type="GO" id="GO:0016787">
    <property type="term" value="F:hydrolase activity"/>
    <property type="evidence" value="ECO:0007669"/>
    <property type="project" value="UniProtKB-KW"/>
</dbReference>